<gene>
    <name evidence="1" type="primary">gatC</name>
    <name evidence="2" type="ORF">AVDCRST_MAG53-687</name>
</gene>
<keyword evidence="1" id="KW-0648">Protein biosynthesis</keyword>
<dbReference type="InterPro" id="IPR036113">
    <property type="entry name" value="Asp/Glu-ADT_sf_sub_c"/>
</dbReference>
<evidence type="ECO:0000256" key="1">
    <source>
        <dbReference type="HAMAP-Rule" id="MF_00122"/>
    </source>
</evidence>
<dbReference type="GO" id="GO:0070681">
    <property type="term" value="P:glutaminyl-tRNAGln biosynthesis via transamidation"/>
    <property type="evidence" value="ECO:0007669"/>
    <property type="project" value="TreeGrafter"/>
</dbReference>
<keyword evidence="1" id="KW-0547">Nucleotide-binding</keyword>
<dbReference type="EC" id="6.3.5.-" evidence="1"/>
<dbReference type="HAMAP" id="MF_00122">
    <property type="entry name" value="GatC"/>
    <property type="match status" value="1"/>
</dbReference>
<dbReference type="NCBIfam" id="TIGR00135">
    <property type="entry name" value="gatC"/>
    <property type="match status" value="1"/>
</dbReference>
<sequence>MIDREQVLHVARLARLELTEEETERMSEELSKVLGHIEKIGELDLAQVEPTSHVVAVDVALRPDEPHRSLPRDVALAPAPDVADGGFRVPSPQA</sequence>
<comment type="similarity">
    <text evidence="1">Belongs to the GatC family.</text>
</comment>
<dbReference type="GO" id="GO:0005524">
    <property type="term" value="F:ATP binding"/>
    <property type="evidence" value="ECO:0007669"/>
    <property type="project" value="UniProtKB-KW"/>
</dbReference>
<comment type="catalytic activity">
    <reaction evidence="1">
        <text>L-aspartyl-tRNA(Asn) + L-glutamine + ATP + H2O = L-asparaginyl-tRNA(Asn) + L-glutamate + ADP + phosphate + 2 H(+)</text>
        <dbReference type="Rhea" id="RHEA:14513"/>
        <dbReference type="Rhea" id="RHEA-COMP:9674"/>
        <dbReference type="Rhea" id="RHEA-COMP:9677"/>
        <dbReference type="ChEBI" id="CHEBI:15377"/>
        <dbReference type="ChEBI" id="CHEBI:15378"/>
        <dbReference type="ChEBI" id="CHEBI:29985"/>
        <dbReference type="ChEBI" id="CHEBI:30616"/>
        <dbReference type="ChEBI" id="CHEBI:43474"/>
        <dbReference type="ChEBI" id="CHEBI:58359"/>
        <dbReference type="ChEBI" id="CHEBI:78515"/>
        <dbReference type="ChEBI" id="CHEBI:78516"/>
        <dbReference type="ChEBI" id="CHEBI:456216"/>
    </reaction>
</comment>
<dbReference type="InterPro" id="IPR003837">
    <property type="entry name" value="GatC"/>
</dbReference>
<keyword evidence="1" id="KW-0067">ATP-binding</keyword>
<dbReference type="Gene3D" id="1.10.20.60">
    <property type="entry name" value="Glu-tRNAGln amidotransferase C subunit, N-terminal domain"/>
    <property type="match status" value="1"/>
</dbReference>
<dbReference type="GO" id="GO:0006412">
    <property type="term" value="P:translation"/>
    <property type="evidence" value="ECO:0007669"/>
    <property type="project" value="UniProtKB-UniRule"/>
</dbReference>
<accession>A0A6J4RSY1</accession>
<dbReference type="PANTHER" id="PTHR15004">
    <property type="entry name" value="GLUTAMYL-TRNA(GLN) AMIDOTRANSFERASE SUBUNIT C, MITOCHONDRIAL"/>
    <property type="match status" value="1"/>
</dbReference>
<keyword evidence="1 2" id="KW-0436">Ligase</keyword>
<dbReference type="EMBL" id="CADCVR010000024">
    <property type="protein sequence ID" value="CAA9480828.1"/>
    <property type="molecule type" value="Genomic_DNA"/>
</dbReference>
<dbReference type="AlphaFoldDB" id="A0A6J4RSY1"/>
<keyword evidence="2" id="KW-0808">Transferase</keyword>
<dbReference type="Pfam" id="PF02686">
    <property type="entry name" value="GatC"/>
    <property type="match status" value="1"/>
</dbReference>
<name>A0A6J4RSY1_9ACTN</name>
<dbReference type="GO" id="GO:0016740">
    <property type="term" value="F:transferase activity"/>
    <property type="evidence" value="ECO:0007669"/>
    <property type="project" value="UniProtKB-KW"/>
</dbReference>
<reference evidence="2" key="1">
    <citation type="submission" date="2020-02" db="EMBL/GenBank/DDBJ databases">
        <authorList>
            <person name="Meier V. D."/>
        </authorList>
    </citation>
    <scope>NUCLEOTIDE SEQUENCE</scope>
    <source>
        <strain evidence="2">AVDCRST_MAG53</strain>
    </source>
</reference>
<organism evidence="2">
    <name type="scientific">uncultured Solirubrobacteraceae bacterium</name>
    <dbReference type="NCBI Taxonomy" id="1162706"/>
    <lineage>
        <taxon>Bacteria</taxon>
        <taxon>Bacillati</taxon>
        <taxon>Actinomycetota</taxon>
        <taxon>Thermoleophilia</taxon>
        <taxon>Solirubrobacterales</taxon>
        <taxon>Solirubrobacteraceae</taxon>
        <taxon>environmental samples</taxon>
    </lineage>
</organism>
<dbReference type="PANTHER" id="PTHR15004:SF0">
    <property type="entry name" value="GLUTAMYL-TRNA(GLN) AMIDOTRANSFERASE SUBUNIT C, MITOCHONDRIAL"/>
    <property type="match status" value="1"/>
</dbReference>
<comment type="function">
    <text evidence="1">Allows the formation of correctly charged Asn-tRNA(Asn) or Gln-tRNA(Gln) through the transamidation of misacylated Asp-tRNA(Asn) or Glu-tRNA(Gln) in organisms which lack either or both of asparaginyl-tRNA or glutaminyl-tRNA synthetases. The reaction takes place in the presence of glutamine and ATP through an activated phospho-Asp-tRNA(Asn) or phospho-Glu-tRNA(Gln).</text>
</comment>
<dbReference type="SUPFAM" id="SSF141000">
    <property type="entry name" value="Glu-tRNAGln amidotransferase C subunit"/>
    <property type="match status" value="1"/>
</dbReference>
<evidence type="ECO:0000313" key="2">
    <source>
        <dbReference type="EMBL" id="CAA9480828.1"/>
    </source>
</evidence>
<protein>
    <recommendedName>
        <fullName evidence="1">Aspartyl/glutamyl-tRNA(Asn/Gln) amidotransferase subunit C</fullName>
        <shortName evidence="1">Asp/Glu-ADT subunit C</shortName>
        <ecNumber evidence="1">6.3.5.-</ecNumber>
    </recommendedName>
</protein>
<proteinExistence type="inferred from homology"/>
<dbReference type="GO" id="GO:0006450">
    <property type="term" value="P:regulation of translational fidelity"/>
    <property type="evidence" value="ECO:0007669"/>
    <property type="project" value="InterPro"/>
</dbReference>
<dbReference type="GO" id="GO:0050567">
    <property type="term" value="F:glutaminyl-tRNA synthase (glutamine-hydrolyzing) activity"/>
    <property type="evidence" value="ECO:0007669"/>
    <property type="project" value="UniProtKB-UniRule"/>
</dbReference>
<comment type="catalytic activity">
    <reaction evidence="1">
        <text>L-glutamyl-tRNA(Gln) + L-glutamine + ATP + H2O = L-glutaminyl-tRNA(Gln) + L-glutamate + ADP + phosphate + H(+)</text>
        <dbReference type="Rhea" id="RHEA:17521"/>
        <dbReference type="Rhea" id="RHEA-COMP:9681"/>
        <dbReference type="Rhea" id="RHEA-COMP:9684"/>
        <dbReference type="ChEBI" id="CHEBI:15377"/>
        <dbReference type="ChEBI" id="CHEBI:15378"/>
        <dbReference type="ChEBI" id="CHEBI:29985"/>
        <dbReference type="ChEBI" id="CHEBI:30616"/>
        <dbReference type="ChEBI" id="CHEBI:43474"/>
        <dbReference type="ChEBI" id="CHEBI:58359"/>
        <dbReference type="ChEBI" id="CHEBI:78520"/>
        <dbReference type="ChEBI" id="CHEBI:78521"/>
        <dbReference type="ChEBI" id="CHEBI:456216"/>
    </reaction>
</comment>
<comment type="subunit">
    <text evidence="1">Heterotrimer of A, B and C subunits.</text>
</comment>